<name>A0A521FQS1_9ACTN</name>
<sequence>VHNALPPGAYPYGGEEARARTRRQLDLPQDVPVVLCYGQMSAEKGVGTLLAAWQRVRELVPDALLVLVDSLSGHRVVPDVQAELDRLPPASYRVFPATTDVVPFLHASDVIAFPTQLPESFGRVVLEGLTSGRPVVASRIGALPEILSGELGRFLVTPRSPAELAERLVAVLDWRQTDPGLGRACSAFVDEHFPFDAHLTALEEVLHRHRARRRPDARHRNTASGRS</sequence>
<dbReference type="PANTHER" id="PTHR45947">
    <property type="entry name" value="SULFOQUINOVOSYL TRANSFERASE SQD2"/>
    <property type="match status" value="1"/>
</dbReference>
<protein>
    <submittedName>
        <fullName evidence="1">Glycosyl transferases group 1</fullName>
    </submittedName>
</protein>
<accession>A0A521FQS1</accession>
<proteinExistence type="predicted"/>
<keyword evidence="1" id="KW-0808">Transferase</keyword>
<organism evidence="1 2">
    <name type="scientific">Geodermatophilus aquaeductus</name>
    <dbReference type="NCBI Taxonomy" id="1564161"/>
    <lineage>
        <taxon>Bacteria</taxon>
        <taxon>Bacillati</taxon>
        <taxon>Actinomycetota</taxon>
        <taxon>Actinomycetes</taxon>
        <taxon>Geodermatophilales</taxon>
        <taxon>Geodermatophilaceae</taxon>
        <taxon>Geodermatophilus</taxon>
    </lineage>
</organism>
<dbReference type="Pfam" id="PF13692">
    <property type="entry name" value="Glyco_trans_1_4"/>
    <property type="match status" value="1"/>
</dbReference>
<gene>
    <name evidence="1" type="ORF">SAMN06273567_11356</name>
</gene>
<dbReference type="SUPFAM" id="SSF53756">
    <property type="entry name" value="UDP-Glycosyltransferase/glycogen phosphorylase"/>
    <property type="match status" value="1"/>
</dbReference>
<dbReference type="EMBL" id="FXTJ01000013">
    <property type="protein sequence ID" value="SMO98466.1"/>
    <property type="molecule type" value="Genomic_DNA"/>
</dbReference>
<dbReference type="CDD" id="cd03801">
    <property type="entry name" value="GT4_PimA-like"/>
    <property type="match status" value="1"/>
</dbReference>
<dbReference type="AlphaFoldDB" id="A0A521FQS1"/>
<dbReference type="Proteomes" id="UP000317484">
    <property type="component" value="Unassembled WGS sequence"/>
</dbReference>
<evidence type="ECO:0000313" key="1">
    <source>
        <dbReference type="EMBL" id="SMO98466.1"/>
    </source>
</evidence>
<reference evidence="1 2" key="1">
    <citation type="submission" date="2017-05" db="EMBL/GenBank/DDBJ databases">
        <authorList>
            <person name="Varghese N."/>
            <person name="Submissions S."/>
        </authorList>
    </citation>
    <scope>NUCLEOTIDE SEQUENCE [LARGE SCALE GENOMIC DNA]</scope>
    <source>
        <strain evidence="1 2">DSM 46834</strain>
    </source>
</reference>
<dbReference type="Gene3D" id="3.40.50.2000">
    <property type="entry name" value="Glycogen Phosphorylase B"/>
    <property type="match status" value="1"/>
</dbReference>
<dbReference type="PANTHER" id="PTHR45947:SF3">
    <property type="entry name" value="SULFOQUINOVOSYL TRANSFERASE SQD2"/>
    <property type="match status" value="1"/>
</dbReference>
<dbReference type="GO" id="GO:0016757">
    <property type="term" value="F:glycosyltransferase activity"/>
    <property type="evidence" value="ECO:0007669"/>
    <property type="project" value="TreeGrafter"/>
</dbReference>
<evidence type="ECO:0000313" key="2">
    <source>
        <dbReference type="Proteomes" id="UP000317484"/>
    </source>
</evidence>
<dbReference type="RefSeq" id="WP_142460715.1">
    <property type="nucleotide sequence ID" value="NZ_FXTJ01000013.1"/>
</dbReference>
<dbReference type="InterPro" id="IPR050194">
    <property type="entry name" value="Glycosyltransferase_grp1"/>
</dbReference>
<feature type="non-terminal residue" evidence="1">
    <location>
        <position position="1"/>
    </location>
</feature>
<keyword evidence="2" id="KW-1185">Reference proteome</keyword>